<dbReference type="InterPro" id="IPR002054">
    <property type="entry name" value="DNA-dir_DNA_pol_X"/>
</dbReference>
<evidence type="ECO:0000256" key="3">
    <source>
        <dbReference type="RuleBase" id="RU366014"/>
    </source>
</evidence>
<dbReference type="AlphaFoldDB" id="C9SX35"/>
<dbReference type="EC" id="2.7.7.7" evidence="3"/>
<dbReference type="Pfam" id="PF10391">
    <property type="entry name" value="DNA_pol_lambd_f"/>
    <property type="match status" value="1"/>
</dbReference>
<dbReference type="EMBL" id="DS985228">
    <property type="protein sequence ID" value="EEY23225.1"/>
    <property type="molecule type" value="Genomic_DNA"/>
</dbReference>
<dbReference type="FunFam" id="3.30.210.10:FF:000005">
    <property type="entry name" value="DNA polymerase IV"/>
    <property type="match status" value="1"/>
</dbReference>
<dbReference type="PRINTS" id="PR00870">
    <property type="entry name" value="DNAPOLXBETA"/>
</dbReference>
<comment type="catalytic activity">
    <reaction evidence="3">
        <text>DNA(n) + a 2'-deoxyribonucleoside 5'-triphosphate = DNA(n+1) + diphosphate</text>
        <dbReference type="Rhea" id="RHEA:22508"/>
        <dbReference type="Rhea" id="RHEA-COMP:17339"/>
        <dbReference type="Rhea" id="RHEA-COMP:17340"/>
        <dbReference type="ChEBI" id="CHEBI:33019"/>
        <dbReference type="ChEBI" id="CHEBI:61560"/>
        <dbReference type="ChEBI" id="CHEBI:173112"/>
        <dbReference type="EC" id="2.7.7.7"/>
    </reaction>
</comment>
<dbReference type="eggNOG" id="KOG2534">
    <property type="taxonomic scope" value="Eukaryota"/>
</dbReference>
<dbReference type="InterPro" id="IPR002008">
    <property type="entry name" value="DNA_pol_X_beta-like"/>
</dbReference>
<dbReference type="SUPFAM" id="SSF81585">
    <property type="entry name" value="PsbU/PolX domain-like"/>
    <property type="match status" value="1"/>
</dbReference>
<dbReference type="InterPro" id="IPR028207">
    <property type="entry name" value="DNA_pol_B_palm_palm"/>
</dbReference>
<dbReference type="SUPFAM" id="SSF81301">
    <property type="entry name" value="Nucleotidyltransferase"/>
    <property type="match status" value="1"/>
</dbReference>
<dbReference type="STRING" id="526221.C9SX35"/>
<proteinExistence type="inferred from homology"/>
<accession>C9SX35</accession>
<keyword evidence="1 3" id="KW-0808">Transferase</keyword>
<comment type="subcellular location">
    <subcellularLocation>
        <location evidence="3">Nucleus</location>
    </subcellularLocation>
</comment>
<feature type="domain" description="DNA-directed DNA polymerase X" evidence="4">
    <location>
        <begin position="1"/>
        <end position="260"/>
    </location>
</feature>
<dbReference type="SMART" id="SM00483">
    <property type="entry name" value="POLXc"/>
    <property type="match status" value="1"/>
</dbReference>
<dbReference type="GO" id="GO:0046872">
    <property type="term" value="F:metal ion binding"/>
    <property type="evidence" value="ECO:0007669"/>
    <property type="project" value="UniProtKB-UniRule"/>
</dbReference>
<dbReference type="Gene3D" id="1.10.150.20">
    <property type="entry name" value="5' to 3' exonuclease, C-terminal subdomain"/>
    <property type="match status" value="1"/>
</dbReference>
<keyword evidence="3" id="KW-0239">DNA-directed DNA polymerase</keyword>
<dbReference type="GO" id="GO:0003887">
    <property type="term" value="F:DNA-directed DNA polymerase activity"/>
    <property type="evidence" value="ECO:0007669"/>
    <property type="project" value="UniProtKB-UniRule"/>
</dbReference>
<dbReference type="InterPro" id="IPR022312">
    <property type="entry name" value="DNA_pol_X"/>
</dbReference>
<dbReference type="GeneID" id="9528971"/>
<dbReference type="OrthoDB" id="205514at2759"/>
<dbReference type="GO" id="GO:0005634">
    <property type="term" value="C:nucleus"/>
    <property type="evidence" value="ECO:0007669"/>
    <property type="project" value="UniProtKB-SubCell"/>
</dbReference>
<keyword evidence="3" id="KW-0234">DNA repair</keyword>
<keyword evidence="3" id="KW-0227">DNA damage</keyword>
<organism evidence="6">
    <name type="scientific">Verticillium alfalfae (strain VaMs.102 / ATCC MYA-4576 / FGSC 10136)</name>
    <name type="common">Verticillium wilt of alfalfa</name>
    <name type="synonym">Verticillium albo-atrum</name>
    <dbReference type="NCBI Taxonomy" id="526221"/>
    <lineage>
        <taxon>Eukaryota</taxon>
        <taxon>Fungi</taxon>
        <taxon>Dikarya</taxon>
        <taxon>Ascomycota</taxon>
        <taxon>Pezizomycotina</taxon>
        <taxon>Sordariomycetes</taxon>
        <taxon>Hypocreomycetidae</taxon>
        <taxon>Glomerellales</taxon>
        <taxon>Plectosphaerellaceae</taxon>
        <taxon>Verticillium</taxon>
    </lineage>
</organism>
<dbReference type="KEGG" id="val:VDBG_09335"/>
<evidence type="ECO:0000313" key="5">
    <source>
        <dbReference type="EMBL" id="EEY23225.1"/>
    </source>
</evidence>
<sequence>MTAREFYKKGWRDLDDLVEYGWDRLSRVQQIGVKYYDEFLQPIPRLEVEAIAATILQQAQEIEPGFQLTIVGGHRRGKKSSGDVDVILSHADEDATYRFIERLVASLEKARLITHTLTLSTHNSERDQKPLTWKADAARTKGAGFDTLDKAMVVWQEPGSEDSPSGRPHRRVDIIISPWKTVGCAVLGWSGGTTFQRDVRRYCKKELGYKFDSSGIRKRSDGSWVDLERGSRGTAPDMLTAEQRVFEGLRLDWRPPEQRCTG</sequence>
<dbReference type="Gene3D" id="3.30.210.10">
    <property type="entry name" value="DNA polymerase, thumb domain"/>
    <property type="match status" value="1"/>
</dbReference>
<dbReference type="PANTHER" id="PTHR11276:SF29">
    <property type="entry name" value="DNA POLYMERASE TYPE-X FAMILY PROTEIN POL4"/>
    <property type="match status" value="1"/>
</dbReference>
<dbReference type="OMA" id="THNSERD"/>
<dbReference type="Gene3D" id="3.30.460.10">
    <property type="entry name" value="Beta Polymerase, domain 2"/>
    <property type="match status" value="1"/>
</dbReference>
<dbReference type="GO" id="GO:0003677">
    <property type="term" value="F:DNA binding"/>
    <property type="evidence" value="ECO:0007669"/>
    <property type="project" value="UniProtKB-UniRule"/>
</dbReference>
<dbReference type="InterPro" id="IPR043519">
    <property type="entry name" value="NT_sf"/>
</dbReference>
<gene>
    <name evidence="5" type="ORF">VDBG_09335</name>
</gene>
<reference evidence="6" key="1">
    <citation type="journal article" date="2011" name="PLoS Pathog.">
        <title>Comparative genomics yields insights into niche adaptation of plant vascular wilt pathogens.</title>
        <authorList>
            <person name="Klosterman S.J."/>
            <person name="Subbarao K.V."/>
            <person name="Kang S."/>
            <person name="Veronese P."/>
            <person name="Gold S.E."/>
            <person name="Thomma B.P.H.J."/>
            <person name="Chen Z."/>
            <person name="Henrissat B."/>
            <person name="Lee Y.-H."/>
            <person name="Park J."/>
            <person name="Garcia-Pedrajas M.D."/>
            <person name="Barbara D.J."/>
            <person name="Anchieta A."/>
            <person name="de Jonge R."/>
            <person name="Santhanam P."/>
            <person name="Maruthachalam K."/>
            <person name="Atallah Z."/>
            <person name="Amyotte S.G."/>
            <person name="Paz Z."/>
            <person name="Inderbitzin P."/>
            <person name="Hayes R.J."/>
            <person name="Heiman D.I."/>
            <person name="Young S."/>
            <person name="Zeng Q."/>
            <person name="Engels R."/>
            <person name="Galagan J."/>
            <person name="Cuomo C.A."/>
            <person name="Dobinson K.F."/>
            <person name="Ma L.-J."/>
        </authorList>
    </citation>
    <scope>NUCLEOTIDE SEQUENCE [LARGE SCALE GENOMIC DNA]</scope>
    <source>
        <strain evidence="6">VaMs.102 / ATCC MYA-4576 / FGSC 10136</strain>
    </source>
</reference>
<evidence type="ECO:0000259" key="4">
    <source>
        <dbReference type="SMART" id="SM00483"/>
    </source>
</evidence>
<evidence type="ECO:0000313" key="6">
    <source>
        <dbReference type="Proteomes" id="UP000008698"/>
    </source>
</evidence>
<keyword evidence="6" id="KW-1185">Reference proteome</keyword>
<keyword evidence="2 3" id="KW-0548">Nucleotidyltransferase</keyword>
<dbReference type="GO" id="GO:0006303">
    <property type="term" value="P:double-strand break repair via nonhomologous end joining"/>
    <property type="evidence" value="ECO:0007669"/>
    <property type="project" value="TreeGrafter"/>
</dbReference>
<dbReference type="InterPro" id="IPR029398">
    <property type="entry name" value="PolB_thumb"/>
</dbReference>
<dbReference type="InterPro" id="IPR037160">
    <property type="entry name" value="DNA_Pol_thumb_sf"/>
</dbReference>
<comment type="similarity">
    <text evidence="3">Belongs to the DNA polymerase type-X family.</text>
</comment>
<name>C9SX35_VERA1</name>
<dbReference type="PANTHER" id="PTHR11276">
    <property type="entry name" value="DNA POLYMERASE TYPE-X FAMILY MEMBER"/>
    <property type="match status" value="1"/>
</dbReference>
<protein>
    <recommendedName>
        <fullName evidence="3">DNA polymerase</fullName>
        <ecNumber evidence="3">2.7.7.7</ecNumber>
    </recommendedName>
</protein>
<evidence type="ECO:0000256" key="2">
    <source>
        <dbReference type="ARBA" id="ARBA00022695"/>
    </source>
</evidence>
<dbReference type="HOGENOM" id="CLU_008698_4_0_1"/>
<keyword evidence="3" id="KW-0539">Nucleus</keyword>
<dbReference type="PRINTS" id="PR00869">
    <property type="entry name" value="DNAPOLX"/>
</dbReference>
<dbReference type="Proteomes" id="UP000008698">
    <property type="component" value="Unassembled WGS sequence"/>
</dbReference>
<dbReference type="Pfam" id="PF14792">
    <property type="entry name" value="DNA_pol_B_palm"/>
    <property type="match status" value="1"/>
</dbReference>
<dbReference type="RefSeq" id="XP_003000140.1">
    <property type="nucleotide sequence ID" value="XM_003000094.1"/>
</dbReference>
<dbReference type="Pfam" id="PF14791">
    <property type="entry name" value="DNA_pol_B_thumb"/>
    <property type="match status" value="1"/>
</dbReference>
<comment type="function">
    <text evidence="3">DNA polymerase that functions in several pathways of DNA repair. Involved in base excision repair (BER) responsible for repair of lesions that give rise to abasic (AP) sites in DNA. Also contributes to DNA double-strand break repair by non-homologous end joining and homologous recombination. Has both template-dependent and template-independent (terminal transferase) DNA polymerase activities. Has also a 5'-deoxyribose-5-phosphate lyase (dRP lyase) activity.</text>
</comment>
<evidence type="ECO:0000256" key="1">
    <source>
        <dbReference type="ARBA" id="ARBA00022679"/>
    </source>
</evidence>
<dbReference type="InterPro" id="IPR018944">
    <property type="entry name" value="DNA_pol_lambd_fingers_domain"/>
</dbReference>